<dbReference type="AlphaFoldDB" id="A0A371GHK1"/>
<dbReference type="EMBL" id="QJKJ01005509">
    <property type="protein sequence ID" value="RDX90037.1"/>
    <property type="molecule type" value="Genomic_DNA"/>
</dbReference>
<evidence type="ECO:0000313" key="1">
    <source>
        <dbReference type="EMBL" id="RDX90037.1"/>
    </source>
</evidence>
<dbReference type="Proteomes" id="UP000257109">
    <property type="component" value="Unassembled WGS sequence"/>
</dbReference>
<name>A0A371GHK1_MUCPR</name>
<sequence length="250" mass="29271">MSPYRIFIFRKACHLLIEIKYRAYWAIKRCNMAYDKVDKERKLQLQELEELRLEAYENSRIYKKKLKQFHDNKILKKELRVDLKVLLFHSRLKLIVGKLRSRWDGPFVITNIFPYGIVELRDKANNRNFKVNGHQIKPFHEGSTPMVGKVESISLMEPALVLSLRRRLSEVIDWYSWRGLVERNFKAWTNLGEPPQSPPGSLPAKEPRSCRIHLCRDEVELIPAESKSASSSKATRISQDVLGSIIRRLG</sequence>
<organism evidence="1 2">
    <name type="scientific">Mucuna pruriens</name>
    <name type="common">Velvet bean</name>
    <name type="synonym">Dolichos pruriens</name>
    <dbReference type="NCBI Taxonomy" id="157652"/>
    <lineage>
        <taxon>Eukaryota</taxon>
        <taxon>Viridiplantae</taxon>
        <taxon>Streptophyta</taxon>
        <taxon>Embryophyta</taxon>
        <taxon>Tracheophyta</taxon>
        <taxon>Spermatophyta</taxon>
        <taxon>Magnoliopsida</taxon>
        <taxon>eudicotyledons</taxon>
        <taxon>Gunneridae</taxon>
        <taxon>Pentapetalae</taxon>
        <taxon>rosids</taxon>
        <taxon>fabids</taxon>
        <taxon>Fabales</taxon>
        <taxon>Fabaceae</taxon>
        <taxon>Papilionoideae</taxon>
        <taxon>50 kb inversion clade</taxon>
        <taxon>NPAAA clade</taxon>
        <taxon>indigoferoid/millettioid clade</taxon>
        <taxon>Phaseoleae</taxon>
        <taxon>Mucuna</taxon>
    </lineage>
</organism>
<comment type="caution">
    <text evidence="1">The sequence shown here is derived from an EMBL/GenBank/DDBJ whole genome shotgun (WGS) entry which is preliminary data.</text>
</comment>
<proteinExistence type="predicted"/>
<evidence type="ECO:0000313" key="2">
    <source>
        <dbReference type="Proteomes" id="UP000257109"/>
    </source>
</evidence>
<keyword evidence="2" id="KW-1185">Reference proteome</keyword>
<protein>
    <recommendedName>
        <fullName evidence="3">Reverse transcriptase domain-containing protein</fullName>
    </recommendedName>
</protein>
<accession>A0A371GHK1</accession>
<reference evidence="1" key="1">
    <citation type="submission" date="2018-05" db="EMBL/GenBank/DDBJ databases">
        <title>Draft genome of Mucuna pruriens seed.</title>
        <authorList>
            <person name="Nnadi N.E."/>
            <person name="Vos R."/>
            <person name="Hasami M.H."/>
            <person name="Devisetty U.K."/>
            <person name="Aguiy J.C."/>
        </authorList>
    </citation>
    <scope>NUCLEOTIDE SEQUENCE [LARGE SCALE GENOMIC DNA]</scope>
    <source>
        <strain evidence="1">JCA_2017</strain>
    </source>
</reference>
<dbReference type="OrthoDB" id="1723222at2759"/>
<evidence type="ECO:0008006" key="3">
    <source>
        <dbReference type="Google" id="ProtNLM"/>
    </source>
</evidence>
<feature type="non-terminal residue" evidence="1">
    <location>
        <position position="1"/>
    </location>
</feature>
<gene>
    <name evidence="1" type="ORF">CR513_28145</name>
</gene>